<dbReference type="Proteomes" id="UP000646478">
    <property type="component" value="Unassembled WGS sequence"/>
</dbReference>
<evidence type="ECO:0000313" key="3">
    <source>
        <dbReference type="Proteomes" id="UP000646478"/>
    </source>
</evidence>
<keyword evidence="1" id="KW-1133">Transmembrane helix</keyword>
<accession>A0A916WLM8</accession>
<name>A0A916WLM8_9HYPH</name>
<keyword evidence="1" id="KW-0472">Membrane</keyword>
<keyword evidence="3" id="KW-1185">Reference proteome</keyword>
<dbReference type="AlphaFoldDB" id="A0A916WLM8"/>
<evidence type="ECO:0000313" key="2">
    <source>
        <dbReference type="EMBL" id="GGB09838.1"/>
    </source>
</evidence>
<feature type="transmembrane region" description="Helical" evidence="1">
    <location>
        <begin position="21"/>
        <end position="41"/>
    </location>
</feature>
<comment type="caution">
    <text evidence="2">The sequence shown here is derived from an EMBL/GenBank/DDBJ whole genome shotgun (WGS) entry which is preliminary data.</text>
</comment>
<keyword evidence="1" id="KW-0812">Transmembrane</keyword>
<protein>
    <submittedName>
        <fullName evidence="2">Uncharacterized protein</fullName>
    </submittedName>
</protein>
<gene>
    <name evidence="2" type="ORF">GCM10011491_42210</name>
</gene>
<reference evidence="2" key="1">
    <citation type="journal article" date="2014" name="Int. J. Syst. Evol. Microbiol.">
        <title>Complete genome sequence of Corynebacterium casei LMG S-19264T (=DSM 44701T), isolated from a smear-ripened cheese.</title>
        <authorList>
            <consortium name="US DOE Joint Genome Institute (JGI-PGF)"/>
            <person name="Walter F."/>
            <person name="Albersmeier A."/>
            <person name="Kalinowski J."/>
            <person name="Ruckert C."/>
        </authorList>
    </citation>
    <scope>NUCLEOTIDE SEQUENCE</scope>
    <source>
        <strain evidence="2">CGMCC 1.15082</strain>
    </source>
</reference>
<proteinExistence type="predicted"/>
<organism evidence="2 3">
    <name type="scientific">Brucella endophytica</name>
    <dbReference type="NCBI Taxonomy" id="1963359"/>
    <lineage>
        <taxon>Bacteria</taxon>
        <taxon>Pseudomonadati</taxon>
        <taxon>Pseudomonadota</taxon>
        <taxon>Alphaproteobacteria</taxon>
        <taxon>Hyphomicrobiales</taxon>
        <taxon>Brucellaceae</taxon>
        <taxon>Brucella/Ochrobactrum group</taxon>
        <taxon>Brucella</taxon>
    </lineage>
</organism>
<evidence type="ECO:0000256" key="1">
    <source>
        <dbReference type="SAM" id="Phobius"/>
    </source>
</evidence>
<dbReference type="EMBL" id="BMHH01000027">
    <property type="protein sequence ID" value="GGB09838.1"/>
    <property type="molecule type" value="Genomic_DNA"/>
</dbReference>
<sequence>MLQSRDFRRFRFDTEFRQKRVIVHFVNIGLSGGNLIAKQALMIERFDQRAALFQRTDTIQPNGIKPLENVAVFAVAWRAAMFFDKALNFFKACDNPLFARRAAARFLGFDLDP</sequence>
<reference evidence="2" key="2">
    <citation type="submission" date="2020-09" db="EMBL/GenBank/DDBJ databases">
        <authorList>
            <person name="Sun Q."/>
            <person name="Zhou Y."/>
        </authorList>
    </citation>
    <scope>NUCLEOTIDE SEQUENCE</scope>
    <source>
        <strain evidence="2">CGMCC 1.15082</strain>
    </source>
</reference>